<protein>
    <submittedName>
        <fullName evidence="9">Microcin ABC transporter permease</fullName>
    </submittedName>
</protein>
<organism evidence="9 10">
    <name type="scientific">Polynucleobacter cosmopolitanus</name>
    <dbReference type="NCBI Taxonomy" id="351345"/>
    <lineage>
        <taxon>Bacteria</taxon>
        <taxon>Pseudomonadati</taxon>
        <taxon>Pseudomonadota</taxon>
        <taxon>Betaproteobacteria</taxon>
        <taxon>Burkholderiales</taxon>
        <taxon>Burkholderiaceae</taxon>
        <taxon>Polynucleobacter</taxon>
    </lineage>
</organism>
<proteinExistence type="inferred from homology"/>
<comment type="caution">
    <text evidence="9">The sequence shown here is derived from an EMBL/GenBank/DDBJ whole genome shotgun (WGS) entry which is preliminary data.</text>
</comment>
<comment type="similarity">
    <text evidence="7">Belongs to the binding-protein-dependent transport system permease family.</text>
</comment>
<evidence type="ECO:0000313" key="10">
    <source>
        <dbReference type="Proteomes" id="UP000215188"/>
    </source>
</evidence>
<evidence type="ECO:0000256" key="6">
    <source>
        <dbReference type="ARBA" id="ARBA00023136"/>
    </source>
</evidence>
<evidence type="ECO:0000256" key="1">
    <source>
        <dbReference type="ARBA" id="ARBA00004651"/>
    </source>
</evidence>
<evidence type="ECO:0000256" key="4">
    <source>
        <dbReference type="ARBA" id="ARBA00022692"/>
    </source>
</evidence>
<evidence type="ECO:0000256" key="3">
    <source>
        <dbReference type="ARBA" id="ARBA00022475"/>
    </source>
</evidence>
<feature type="transmembrane region" description="Helical" evidence="7">
    <location>
        <begin position="320"/>
        <end position="346"/>
    </location>
</feature>
<dbReference type="Proteomes" id="UP000215188">
    <property type="component" value="Unassembled WGS sequence"/>
</dbReference>
<evidence type="ECO:0000256" key="5">
    <source>
        <dbReference type="ARBA" id="ARBA00022989"/>
    </source>
</evidence>
<keyword evidence="5 7" id="KW-1133">Transmembrane helix</keyword>
<dbReference type="InterPro" id="IPR000515">
    <property type="entry name" value="MetI-like"/>
</dbReference>
<feature type="transmembrane region" description="Helical" evidence="7">
    <location>
        <begin position="215"/>
        <end position="238"/>
    </location>
</feature>
<evidence type="ECO:0000313" key="9">
    <source>
        <dbReference type="EMBL" id="OXL14434.1"/>
    </source>
</evidence>
<keyword evidence="10" id="KW-1185">Reference proteome</keyword>
<name>A0A229FR56_9BURK</name>
<dbReference type="NCBIfam" id="NF011712">
    <property type="entry name" value="PRK15133.1"/>
    <property type="match status" value="1"/>
</dbReference>
<evidence type="ECO:0000256" key="2">
    <source>
        <dbReference type="ARBA" id="ARBA00022448"/>
    </source>
</evidence>
<dbReference type="SUPFAM" id="SSF161098">
    <property type="entry name" value="MetI-like"/>
    <property type="match status" value="1"/>
</dbReference>
<sequence length="360" mass="39977">MNSALWRYIARRILLMIPTLLGVITLTFAVIQFVPGGPVEQMMLELKGRGDASVAAVESSGGGNFYRGRQGIDEERLKEIKALYGFDQPLWERYINMLGRFAMFDLGQSYYQHKSVGDLVLSKMPVSISLGLWTFLITYLISIPLGIKKAVRAGTRFDTATSVVILIGYAIPGFVLGVLLLVLFGGGSFFQLFPLRGLTSDNWAELSLIGKVMDYFWHLVLPITASVLGNFAVITMLTKNSFIEEIRKQYVITARAKGLSEDKVLWKHVFRNAMIPLVTGFPSAFIGAFFTGSLLIETLFSLDGLGLLSYEAVMKRDYPVVLGTLYLFTLIGLFTKLISDIAYVLVDPRIQFDSQSGGRS</sequence>
<gene>
    <name evidence="9" type="ORF">AOC33_07890</name>
</gene>
<feature type="transmembrane region" description="Helical" evidence="7">
    <location>
        <begin position="159"/>
        <end position="184"/>
    </location>
</feature>
<dbReference type="Pfam" id="PF00528">
    <property type="entry name" value="BPD_transp_1"/>
    <property type="match status" value="1"/>
</dbReference>
<dbReference type="OrthoDB" id="9803623at2"/>
<dbReference type="AlphaFoldDB" id="A0A229FR56"/>
<dbReference type="PROSITE" id="PS50928">
    <property type="entry name" value="ABC_TM1"/>
    <property type="match status" value="1"/>
</dbReference>
<dbReference type="Gene3D" id="1.10.3720.10">
    <property type="entry name" value="MetI-like"/>
    <property type="match status" value="1"/>
</dbReference>
<keyword evidence="6 7" id="KW-0472">Membrane</keyword>
<feature type="transmembrane region" description="Helical" evidence="7">
    <location>
        <begin position="12"/>
        <end position="34"/>
    </location>
</feature>
<feature type="transmembrane region" description="Helical" evidence="7">
    <location>
        <begin position="126"/>
        <end position="147"/>
    </location>
</feature>
<evidence type="ECO:0000256" key="7">
    <source>
        <dbReference type="RuleBase" id="RU363032"/>
    </source>
</evidence>
<dbReference type="CDD" id="cd06261">
    <property type="entry name" value="TM_PBP2"/>
    <property type="match status" value="1"/>
</dbReference>
<dbReference type="GO" id="GO:0042884">
    <property type="term" value="P:microcin transport"/>
    <property type="evidence" value="ECO:0007669"/>
    <property type="project" value="TreeGrafter"/>
</dbReference>
<dbReference type="GO" id="GO:0005886">
    <property type="term" value="C:plasma membrane"/>
    <property type="evidence" value="ECO:0007669"/>
    <property type="project" value="UniProtKB-SubCell"/>
</dbReference>
<keyword evidence="4 7" id="KW-0812">Transmembrane</keyword>
<reference evidence="9 10" key="1">
    <citation type="submission" date="2017-06" db="EMBL/GenBank/DDBJ databases">
        <title>Reclassification of a Polynucleobacter cosmopolitanus strain isolated from tropical Lake Victoria as Polynucleobacter victoriensis comb. nov.</title>
        <authorList>
            <person name="Hahn M.W."/>
        </authorList>
    </citation>
    <scope>NUCLEOTIDE SEQUENCE [LARGE SCALE GENOMIC DNA]</scope>
    <source>
        <strain evidence="9 10">MWH-MoIso2</strain>
    </source>
</reference>
<comment type="subcellular location">
    <subcellularLocation>
        <location evidence="1 7">Cell membrane</location>
        <topology evidence="1 7">Multi-pass membrane protein</topology>
    </subcellularLocation>
</comment>
<keyword evidence="2 7" id="KW-0813">Transport</keyword>
<dbReference type="PANTHER" id="PTHR30465">
    <property type="entry name" value="INNER MEMBRANE ABC TRANSPORTER"/>
    <property type="match status" value="1"/>
</dbReference>
<dbReference type="RefSeq" id="WP_089516478.1">
    <property type="nucleotide sequence ID" value="NZ_NJGG01000003.1"/>
</dbReference>
<dbReference type="GO" id="GO:0055085">
    <property type="term" value="P:transmembrane transport"/>
    <property type="evidence" value="ECO:0007669"/>
    <property type="project" value="InterPro"/>
</dbReference>
<accession>A0A229FR56</accession>
<evidence type="ECO:0000259" key="8">
    <source>
        <dbReference type="PROSITE" id="PS50928"/>
    </source>
</evidence>
<dbReference type="PANTHER" id="PTHR30465:SF66">
    <property type="entry name" value="INNER MEMBRANE ABC TRANSPORTER PERMEASE PROTEIN YEJB"/>
    <property type="match status" value="1"/>
</dbReference>
<dbReference type="InterPro" id="IPR035906">
    <property type="entry name" value="MetI-like_sf"/>
</dbReference>
<feature type="domain" description="ABC transmembrane type-1" evidence="8">
    <location>
        <begin position="124"/>
        <end position="339"/>
    </location>
</feature>
<dbReference type="EMBL" id="NJGG01000003">
    <property type="protein sequence ID" value="OXL14434.1"/>
    <property type="molecule type" value="Genomic_DNA"/>
</dbReference>
<feature type="transmembrane region" description="Helical" evidence="7">
    <location>
        <begin position="273"/>
        <end position="300"/>
    </location>
</feature>
<keyword evidence="3" id="KW-1003">Cell membrane</keyword>